<comment type="subunit">
    <text evidence="5">The 26S proteasome consists of a 20S proteasome core and two 19S regulatory subunits. The 20S proteasome core is composed of 28 subunits that are arranged in four stacked rings, resulting in a barrel-shaped structure. The two end rings are each formed by seven alpha subunits, and the two central rings are each formed by seven beta subunits. The catalytic chamber with the active sites is on the inside of the barrel.</text>
</comment>
<feature type="non-terminal residue" evidence="7">
    <location>
        <position position="209"/>
    </location>
</feature>
<dbReference type="Pfam" id="PF00227">
    <property type="entry name" value="Proteasome"/>
    <property type="match status" value="1"/>
</dbReference>
<keyword evidence="1 6" id="KW-0963">Cytoplasm</keyword>
<dbReference type="GO" id="GO:0010498">
    <property type="term" value="P:proteasomal protein catabolic process"/>
    <property type="evidence" value="ECO:0007669"/>
    <property type="project" value="InterPro"/>
</dbReference>
<comment type="function">
    <text evidence="4">Non-catalytic component of the proteasome, a multicatalytic proteinase complex which is characterized by its ability to cleave peptides with Arg, Phe, Tyr, Leu, and Glu adjacent to the leaving group at neutral or slightly basic pH. The proteasome has an ATP-dependent proteolytic activity.</text>
</comment>
<evidence type="ECO:0000313" key="8">
    <source>
        <dbReference type="Proteomes" id="UP000838878"/>
    </source>
</evidence>
<accession>A0A8J9Y9V9</accession>
<dbReference type="AlphaFoldDB" id="A0A8J9Y9V9"/>
<evidence type="ECO:0000256" key="3">
    <source>
        <dbReference type="ARBA" id="ARBA00023242"/>
    </source>
</evidence>
<dbReference type="SUPFAM" id="SSF56235">
    <property type="entry name" value="N-terminal nucleophile aminohydrolases (Ntn hydrolases)"/>
    <property type="match status" value="1"/>
</dbReference>
<dbReference type="InterPro" id="IPR029055">
    <property type="entry name" value="Ntn_hydrolases_N"/>
</dbReference>
<evidence type="ECO:0000256" key="1">
    <source>
        <dbReference type="ARBA" id="ARBA00022490"/>
    </source>
</evidence>
<protein>
    <recommendedName>
        <fullName evidence="6">Proteasome subunit beta</fullName>
    </recommendedName>
</protein>
<comment type="function">
    <text evidence="6">Component of the proteasome, a multicatalytic proteinase complex which is characterized by its ability to cleave peptides with Arg, Phe, Tyr, Leu, and Glu adjacent to the leaving group at neutral or slightly basic pH. The proteasome has an ATP-dependent proteolytic activity.</text>
</comment>
<keyword evidence="3 6" id="KW-0539">Nucleus</keyword>
<comment type="similarity">
    <text evidence="6">Belongs to the peptidase T1B family.</text>
</comment>
<evidence type="ECO:0000256" key="5">
    <source>
        <dbReference type="ARBA" id="ARBA00026071"/>
    </source>
</evidence>
<dbReference type="GO" id="GO:0005634">
    <property type="term" value="C:nucleus"/>
    <property type="evidence" value="ECO:0007669"/>
    <property type="project" value="UniProtKB-SubCell"/>
</dbReference>
<dbReference type="InterPro" id="IPR001353">
    <property type="entry name" value="Proteasome_sua/b"/>
</dbReference>
<keyword evidence="2 6" id="KW-0647">Proteasome</keyword>
<dbReference type="PANTHER" id="PTHR32194:SF2">
    <property type="entry name" value="PROTEASOME SUBUNIT BETA TYPE-1"/>
    <property type="match status" value="1"/>
</dbReference>
<evidence type="ECO:0000256" key="4">
    <source>
        <dbReference type="ARBA" id="ARBA00024953"/>
    </source>
</evidence>
<dbReference type="EMBL" id="OV170224">
    <property type="protein sequence ID" value="CAH0724494.1"/>
    <property type="molecule type" value="Genomic_DNA"/>
</dbReference>
<evidence type="ECO:0000256" key="6">
    <source>
        <dbReference type="RuleBase" id="RU004203"/>
    </source>
</evidence>
<dbReference type="PROSITE" id="PS00854">
    <property type="entry name" value="PROTEASOME_BETA_1"/>
    <property type="match status" value="1"/>
</dbReference>
<dbReference type="PANTHER" id="PTHR32194">
    <property type="entry name" value="METALLOPROTEASE TLDD"/>
    <property type="match status" value="1"/>
</dbReference>
<dbReference type="GO" id="GO:0005737">
    <property type="term" value="C:cytoplasm"/>
    <property type="evidence" value="ECO:0007669"/>
    <property type="project" value="UniProtKB-SubCell"/>
</dbReference>
<dbReference type="InterPro" id="IPR035206">
    <property type="entry name" value="Proteasome_beta2"/>
</dbReference>
<reference evidence="7" key="1">
    <citation type="submission" date="2021-12" db="EMBL/GenBank/DDBJ databases">
        <authorList>
            <person name="Martin H S."/>
        </authorList>
    </citation>
    <scope>NUCLEOTIDE SEQUENCE</scope>
</reference>
<dbReference type="GO" id="GO:0005839">
    <property type="term" value="C:proteasome core complex"/>
    <property type="evidence" value="ECO:0007669"/>
    <property type="project" value="InterPro"/>
</dbReference>
<name>A0A8J9Y9V9_9NEOP</name>
<dbReference type="Proteomes" id="UP000838878">
    <property type="component" value="Chromosome 4"/>
</dbReference>
<dbReference type="InterPro" id="IPR023333">
    <property type="entry name" value="Proteasome_suB-type"/>
</dbReference>
<comment type="subunit">
    <text evidence="6">Component of the proteasome complex.</text>
</comment>
<dbReference type="InterPro" id="IPR016050">
    <property type="entry name" value="Proteasome_bsu_CS"/>
</dbReference>
<dbReference type="OrthoDB" id="268428at2759"/>
<organism evidence="7 8">
    <name type="scientific">Brenthis ino</name>
    <name type="common">lesser marbled fritillary</name>
    <dbReference type="NCBI Taxonomy" id="405034"/>
    <lineage>
        <taxon>Eukaryota</taxon>
        <taxon>Metazoa</taxon>
        <taxon>Ecdysozoa</taxon>
        <taxon>Arthropoda</taxon>
        <taxon>Hexapoda</taxon>
        <taxon>Insecta</taxon>
        <taxon>Pterygota</taxon>
        <taxon>Neoptera</taxon>
        <taxon>Endopterygota</taxon>
        <taxon>Lepidoptera</taxon>
        <taxon>Glossata</taxon>
        <taxon>Ditrysia</taxon>
        <taxon>Papilionoidea</taxon>
        <taxon>Nymphalidae</taxon>
        <taxon>Heliconiinae</taxon>
        <taxon>Argynnini</taxon>
        <taxon>Brenthis</taxon>
    </lineage>
</organism>
<proteinExistence type="inferred from homology"/>
<sequence length="209" mass="23395">MADTNLLLQCLLGMQCKDFAIIAADQLNTQSVVIIKNDVDKIFELSDKLLLGVNGDAGDMAQFSQYIAQNLQLYEMKNKYQLAPAAVVHFTRKNMTDALRSGNPTILNMLFASYDEEMGSQLYTMDFLASCVNVPYASHGIGGLLGISILDNYYRPTLSELEAYEVIKLCIYEIQHRLFMNLPNFKVKTVSKDGVKTLPDINTATFVKK</sequence>
<gene>
    <name evidence="7" type="ORF">BINO364_LOCUS10196</name>
</gene>
<comment type="subcellular location">
    <subcellularLocation>
        <location evidence="6">Cytoplasm</location>
    </subcellularLocation>
    <subcellularLocation>
        <location evidence="6">Nucleus</location>
    </subcellularLocation>
</comment>
<evidence type="ECO:0000313" key="7">
    <source>
        <dbReference type="EMBL" id="CAH0724494.1"/>
    </source>
</evidence>
<dbReference type="Gene3D" id="3.60.20.10">
    <property type="entry name" value="Glutamine Phosphoribosylpyrophosphate, subunit 1, domain 1"/>
    <property type="match status" value="1"/>
</dbReference>
<evidence type="ECO:0000256" key="2">
    <source>
        <dbReference type="ARBA" id="ARBA00022942"/>
    </source>
</evidence>
<keyword evidence="8" id="KW-1185">Reference proteome</keyword>
<dbReference type="CDD" id="cd03758">
    <property type="entry name" value="proteasome_beta_type_2"/>
    <property type="match status" value="1"/>
</dbReference>